<organism evidence="1 2">
    <name type="scientific">Sphaerobolus stellatus (strain SS14)</name>
    <dbReference type="NCBI Taxonomy" id="990650"/>
    <lineage>
        <taxon>Eukaryota</taxon>
        <taxon>Fungi</taxon>
        <taxon>Dikarya</taxon>
        <taxon>Basidiomycota</taxon>
        <taxon>Agaricomycotina</taxon>
        <taxon>Agaricomycetes</taxon>
        <taxon>Phallomycetidae</taxon>
        <taxon>Geastrales</taxon>
        <taxon>Sphaerobolaceae</taxon>
        <taxon>Sphaerobolus</taxon>
    </lineage>
</organism>
<protein>
    <submittedName>
        <fullName evidence="1">Uncharacterized protein</fullName>
    </submittedName>
</protein>
<accession>A0A0C9VDM8</accession>
<evidence type="ECO:0000313" key="1">
    <source>
        <dbReference type="EMBL" id="KIJ35506.1"/>
    </source>
</evidence>
<dbReference type="AlphaFoldDB" id="A0A0C9VDM8"/>
<dbReference type="EMBL" id="KN837188">
    <property type="protein sequence ID" value="KIJ35506.1"/>
    <property type="molecule type" value="Genomic_DNA"/>
</dbReference>
<sequence>MRIAFYSRLSTLGIDSLPKYDLCEAVQPSSTGTLQVPPIKETRGKYIPRTDLYQNNVAVEYQT</sequence>
<evidence type="ECO:0000313" key="2">
    <source>
        <dbReference type="Proteomes" id="UP000054279"/>
    </source>
</evidence>
<dbReference type="Proteomes" id="UP000054279">
    <property type="component" value="Unassembled WGS sequence"/>
</dbReference>
<keyword evidence="2" id="KW-1185">Reference proteome</keyword>
<dbReference type="HOGENOM" id="CLU_2924220_0_0_1"/>
<name>A0A0C9VDM8_SPHS4</name>
<gene>
    <name evidence="1" type="ORF">M422DRAFT_34643</name>
</gene>
<proteinExistence type="predicted"/>
<reference evidence="1 2" key="1">
    <citation type="submission" date="2014-06" db="EMBL/GenBank/DDBJ databases">
        <title>Evolutionary Origins and Diversification of the Mycorrhizal Mutualists.</title>
        <authorList>
            <consortium name="DOE Joint Genome Institute"/>
            <consortium name="Mycorrhizal Genomics Consortium"/>
            <person name="Kohler A."/>
            <person name="Kuo A."/>
            <person name="Nagy L.G."/>
            <person name="Floudas D."/>
            <person name="Copeland A."/>
            <person name="Barry K.W."/>
            <person name="Cichocki N."/>
            <person name="Veneault-Fourrey C."/>
            <person name="LaButti K."/>
            <person name="Lindquist E.A."/>
            <person name="Lipzen A."/>
            <person name="Lundell T."/>
            <person name="Morin E."/>
            <person name="Murat C."/>
            <person name="Riley R."/>
            <person name="Ohm R."/>
            <person name="Sun H."/>
            <person name="Tunlid A."/>
            <person name="Henrissat B."/>
            <person name="Grigoriev I.V."/>
            <person name="Hibbett D.S."/>
            <person name="Martin F."/>
        </authorList>
    </citation>
    <scope>NUCLEOTIDE SEQUENCE [LARGE SCALE GENOMIC DNA]</scope>
    <source>
        <strain evidence="1 2">SS14</strain>
    </source>
</reference>